<proteinExistence type="predicted"/>
<evidence type="ECO:0000313" key="2">
    <source>
        <dbReference type="EnsemblMetazoa" id="CLYHEMP008950.1"/>
    </source>
</evidence>
<sequence>MTSSIKLFATFFILASIYTDISLAQGPRKYHGSSTPSTKQMNAIRGLKSRCQVCLTIKKEMSGKTPENDDICDDKLVHDAESCEVILYAVITRKRSLDSYCNFICNKQNPSKKVIKKRSLDMMKEIE</sequence>
<dbReference type="GeneID" id="136821261"/>
<dbReference type="AlphaFoldDB" id="A0A7M5V347"/>
<organism evidence="2 3">
    <name type="scientific">Clytia hemisphaerica</name>
    <dbReference type="NCBI Taxonomy" id="252671"/>
    <lineage>
        <taxon>Eukaryota</taxon>
        <taxon>Metazoa</taxon>
        <taxon>Cnidaria</taxon>
        <taxon>Hydrozoa</taxon>
        <taxon>Hydroidolina</taxon>
        <taxon>Leptothecata</taxon>
        <taxon>Obeliida</taxon>
        <taxon>Clytiidae</taxon>
        <taxon>Clytia</taxon>
    </lineage>
</organism>
<evidence type="ECO:0000313" key="3">
    <source>
        <dbReference type="Proteomes" id="UP000594262"/>
    </source>
</evidence>
<keyword evidence="1" id="KW-0732">Signal</keyword>
<feature type="signal peptide" evidence="1">
    <location>
        <begin position="1"/>
        <end position="24"/>
    </location>
</feature>
<dbReference type="Proteomes" id="UP000594262">
    <property type="component" value="Unplaced"/>
</dbReference>
<accession>A0A7M5V347</accession>
<reference evidence="2" key="1">
    <citation type="submission" date="2021-01" db="UniProtKB">
        <authorList>
            <consortium name="EnsemblMetazoa"/>
        </authorList>
    </citation>
    <scope>IDENTIFICATION</scope>
</reference>
<keyword evidence="3" id="KW-1185">Reference proteome</keyword>
<evidence type="ECO:0000256" key="1">
    <source>
        <dbReference type="SAM" id="SignalP"/>
    </source>
</evidence>
<dbReference type="EnsemblMetazoa" id="CLYHEMT008950.1">
    <property type="protein sequence ID" value="CLYHEMP008950.1"/>
    <property type="gene ID" value="CLYHEMG008950"/>
</dbReference>
<protein>
    <recommendedName>
        <fullName evidence="4">Cnidarian restricted protein</fullName>
    </recommendedName>
</protein>
<feature type="chain" id="PRO_5029694203" description="Cnidarian restricted protein" evidence="1">
    <location>
        <begin position="25"/>
        <end position="127"/>
    </location>
</feature>
<dbReference type="RefSeq" id="XP_066933589.1">
    <property type="nucleotide sequence ID" value="XM_067077488.1"/>
</dbReference>
<evidence type="ECO:0008006" key="4">
    <source>
        <dbReference type="Google" id="ProtNLM"/>
    </source>
</evidence>
<name>A0A7M5V347_9CNID</name>